<dbReference type="InterPro" id="IPR025857">
    <property type="entry name" value="MacB_PCD"/>
</dbReference>
<protein>
    <submittedName>
        <fullName evidence="10">Peptide ABC transporter permease</fullName>
    </submittedName>
</protein>
<feature type="domain" description="MacB-like periplasmic core" evidence="9">
    <location>
        <begin position="21"/>
        <end position="148"/>
    </location>
</feature>
<dbReference type="Pfam" id="PF12704">
    <property type="entry name" value="MacB_PCD"/>
    <property type="match status" value="1"/>
</dbReference>
<reference evidence="10 11" key="1">
    <citation type="journal article" date="2016" name="BMC Microbiol.">
        <title>Fucosyllactose and L-fucose utilization of infant Bifidobacterium longum and Bifidobacterium kashiwanohense.</title>
        <authorList>
            <person name="Bunesova V."/>
            <person name="Lacroix C."/>
            <person name="Schwab C."/>
        </authorList>
    </citation>
    <scope>NUCLEOTIDE SEQUENCE [LARGE SCALE GENOMIC DNA]</scope>
    <source>
        <strain evidence="10 11">BSM11-5</strain>
    </source>
</reference>
<dbReference type="EMBL" id="MOAE01000027">
    <property type="protein sequence ID" value="OIN63745.1"/>
    <property type="molecule type" value="Genomic_DNA"/>
</dbReference>
<evidence type="ECO:0000256" key="4">
    <source>
        <dbReference type="ARBA" id="ARBA00022989"/>
    </source>
</evidence>
<organism evidence="10 11">
    <name type="scientific">Bifidobacterium longum subsp. suis</name>
    <dbReference type="NCBI Taxonomy" id="1695"/>
    <lineage>
        <taxon>Bacteria</taxon>
        <taxon>Bacillati</taxon>
        <taxon>Actinomycetota</taxon>
        <taxon>Actinomycetes</taxon>
        <taxon>Bifidobacteriales</taxon>
        <taxon>Bifidobacteriaceae</taxon>
        <taxon>Bifidobacterium</taxon>
    </lineage>
</organism>
<evidence type="ECO:0000256" key="5">
    <source>
        <dbReference type="ARBA" id="ARBA00023136"/>
    </source>
</evidence>
<proteinExistence type="inferred from homology"/>
<dbReference type="Pfam" id="PF02687">
    <property type="entry name" value="FtsX"/>
    <property type="match status" value="1"/>
</dbReference>
<evidence type="ECO:0000256" key="1">
    <source>
        <dbReference type="ARBA" id="ARBA00004651"/>
    </source>
</evidence>
<comment type="subcellular location">
    <subcellularLocation>
        <location evidence="1">Cell membrane</location>
        <topology evidence="1">Multi-pass membrane protein</topology>
    </subcellularLocation>
</comment>
<keyword evidence="5 7" id="KW-0472">Membrane</keyword>
<keyword evidence="2" id="KW-1003">Cell membrane</keyword>
<accession>A0A1S2VZM6</accession>
<evidence type="ECO:0000313" key="11">
    <source>
        <dbReference type="Proteomes" id="UP000181801"/>
    </source>
</evidence>
<dbReference type="PROSITE" id="PS51257">
    <property type="entry name" value="PROKAR_LIPOPROTEIN"/>
    <property type="match status" value="1"/>
</dbReference>
<dbReference type="InterPro" id="IPR050250">
    <property type="entry name" value="Macrolide_Exporter_MacB"/>
</dbReference>
<dbReference type="PANTHER" id="PTHR30572">
    <property type="entry name" value="MEMBRANE COMPONENT OF TRANSPORTER-RELATED"/>
    <property type="match status" value="1"/>
</dbReference>
<dbReference type="GO" id="GO:0005886">
    <property type="term" value="C:plasma membrane"/>
    <property type="evidence" value="ECO:0007669"/>
    <property type="project" value="UniProtKB-SubCell"/>
</dbReference>
<feature type="transmembrane region" description="Helical" evidence="7">
    <location>
        <begin position="357"/>
        <end position="383"/>
    </location>
</feature>
<name>A0A1S2VZM6_BIFLN</name>
<dbReference type="GO" id="GO:0022857">
    <property type="term" value="F:transmembrane transporter activity"/>
    <property type="evidence" value="ECO:0007669"/>
    <property type="project" value="TreeGrafter"/>
</dbReference>
<evidence type="ECO:0000259" key="9">
    <source>
        <dbReference type="Pfam" id="PF12704"/>
    </source>
</evidence>
<feature type="transmembrane region" description="Helical" evidence="7">
    <location>
        <begin position="404"/>
        <end position="428"/>
    </location>
</feature>
<dbReference type="PANTHER" id="PTHR30572:SF4">
    <property type="entry name" value="ABC TRANSPORTER PERMEASE YTRF"/>
    <property type="match status" value="1"/>
</dbReference>
<gene>
    <name evidence="10" type="ORF">BFS26_05265</name>
</gene>
<sequence>MRFGDILRLCRQNLWRRKSRTILTVLGVIVGCCSIVLMVSLGQGINEQNEKMLKSMGDLSIVTVYTNGYAGPMDDGGSSKMGDTKLDDKAVESFRAMSGVSGVTPMMNFPYNVTARAGAGGRYIYDYVQIMGIDMTQLDQMGYKLVGGEKPVKKDQVLAGEWFAYGFMDTLKNGEQRTSTRGGQYSSCTFNQATGQCEKDQDEDPFFDPLATQISLTTGTNYQGDQYSMNMYGGGGGGTGGAGGGGGAGGASGSAAGQSENVTLDVRASGIVAGDYNKGYATSDGLVMDLQALKELAAKVDPAAAKKATAYDQVLVKAADLKSVPEVESQIKALGYETSSYEDMRKSLEEQSRAIQLILGGIGAVSLLVAAIGIANTMVMSVTERTREIGIMKALGCYVRDIRVMFLAEAGAIGFFGGLIGCVLSGLISLGINVVGALYAGGMSGGMSGGMVSGAGGGSGDGTGGGTSIWTILWQAIVGGENVTRYSVIPWWLFLFAVLFSTLIGLLFGFGPANKAVKIPALDAIKNNE</sequence>
<keyword evidence="4 7" id="KW-1133">Transmembrane helix</keyword>
<comment type="caution">
    <text evidence="10">The sequence shown here is derived from an EMBL/GenBank/DDBJ whole genome shotgun (WGS) entry which is preliminary data.</text>
</comment>
<evidence type="ECO:0000256" key="2">
    <source>
        <dbReference type="ARBA" id="ARBA00022475"/>
    </source>
</evidence>
<evidence type="ECO:0000256" key="7">
    <source>
        <dbReference type="SAM" id="Phobius"/>
    </source>
</evidence>
<comment type="similarity">
    <text evidence="6">Belongs to the ABC-4 integral membrane protein family.</text>
</comment>
<dbReference type="InterPro" id="IPR003838">
    <property type="entry name" value="ABC3_permease_C"/>
</dbReference>
<evidence type="ECO:0000256" key="3">
    <source>
        <dbReference type="ARBA" id="ARBA00022692"/>
    </source>
</evidence>
<dbReference type="RefSeq" id="WP_071474778.1">
    <property type="nucleotide sequence ID" value="NZ_MOAE01000027.1"/>
</dbReference>
<keyword evidence="3 7" id="KW-0812">Transmembrane</keyword>
<evidence type="ECO:0000256" key="6">
    <source>
        <dbReference type="ARBA" id="ARBA00038076"/>
    </source>
</evidence>
<dbReference type="Proteomes" id="UP000181801">
    <property type="component" value="Unassembled WGS sequence"/>
</dbReference>
<feature type="domain" description="ABC3 transporter permease C-terminal" evidence="8">
    <location>
        <begin position="362"/>
        <end position="432"/>
    </location>
</feature>
<evidence type="ECO:0000313" key="10">
    <source>
        <dbReference type="EMBL" id="OIN63745.1"/>
    </source>
</evidence>
<dbReference type="AlphaFoldDB" id="A0A1S2VZM6"/>
<feature type="transmembrane region" description="Helical" evidence="7">
    <location>
        <begin position="21"/>
        <end position="42"/>
    </location>
</feature>
<feature type="transmembrane region" description="Helical" evidence="7">
    <location>
        <begin position="489"/>
        <end position="510"/>
    </location>
</feature>
<evidence type="ECO:0000259" key="8">
    <source>
        <dbReference type="Pfam" id="PF02687"/>
    </source>
</evidence>